<organism evidence="2 3">
    <name type="scientific">Globodera pallida</name>
    <name type="common">Potato cyst nematode worm</name>
    <name type="synonym">Heterodera pallida</name>
    <dbReference type="NCBI Taxonomy" id="36090"/>
    <lineage>
        <taxon>Eukaryota</taxon>
        <taxon>Metazoa</taxon>
        <taxon>Ecdysozoa</taxon>
        <taxon>Nematoda</taxon>
        <taxon>Chromadorea</taxon>
        <taxon>Rhabditida</taxon>
        <taxon>Tylenchina</taxon>
        <taxon>Tylenchomorpha</taxon>
        <taxon>Tylenchoidea</taxon>
        <taxon>Heteroderidae</taxon>
        <taxon>Heteroderinae</taxon>
        <taxon>Globodera</taxon>
    </lineage>
</organism>
<protein>
    <submittedName>
        <fullName evidence="3">Secreted protein</fullName>
    </submittedName>
</protein>
<accession>A0A183BWH4</accession>
<feature type="signal peptide" evidence="1">
    <location>
        <begin position="1"/>
        <end position="23"/>
    </location>
</feature>
<name>A0A183BWH4_GLOPA</name>
<dbReference type="Proteomes" id="UP000050741">
    <property type="component" value="Unassembled WGS sequence"/>
</dbReference>
<keyword evidence="1" id="KW-0732">Signal</keyword>
<reference evidence="2" key="1">
    <citation type="submission" date="2013-12" db="EMBL/GenBank/DDBJ databases">
        <authorList>
            <person name="Aslett M."/>
        </authorList>
    </citation>
    <scope>NUCLEOTIDE SEQUENCE [LARGE SCALE GENOMIC DNA]</scope>
    <source>
        <strain evidence="2">Lindley</strain>
    </source>
</reference>
<feature type="chain" id="PRO_5008146708" evidence="1">
    <location>
        <begin position="24"/>
        <end position="162"/>
    </location>
</feature>
<evidence type="ECO:0000313" key="3">
    <source>
        <dbReference type="WBParaSite" id="GPLIN_000496300"/>
    </source>
</evidence>
<reference evidence="3" key="3">
    <citation type="submission" date="2016-06" db="UniProtKB">
        <authorList>
            <consortium name="WormBaseParasite"/>
        </authorList>
    </citation>
    <scope>IDENTIFICATION</scope>
</reference>
<reference evidence="2" key="2">
    <citation type="submission" date="2014-05" db="EMBL/GenBank/DDBJ databases">
        <title>The genome and life-stage specific transcriptomes of Globodera pallida elucidate key aspects of plant parasitism by a cyst nematode.</title>
        <authorList>
            <person name="Cotton J.A."/>
            <person name="Lilley C.J."/>
            <person name="Jones L.M."/>
            <person name="Kikuchi T."/>
            <person name="Reid A.J."/>
            <person name="Thorpe P."/>
            <person name="Tsai I.J."/>
            <person name="Beasley H."/>
            <person name="Blok V."/>
            <person name="Cock P.J.A."/>
            <person name="Van den Akker S.E."/>
            <person name="Holroyd N."/>
            <person name="Hunt M."/>
            <person name="Mantelin S."/>
            <person name="Naghra H."/>
            <person name="Pain A."/>
            <person name="Palomares-Rius J.E."/>
            <person name="Zarowiecki M."/>
            <person name="Berriman M."/>
            <person name="Jones J.T."/>
            <person name="Urwin P.E."/>
        </authorList>
    </citation>
    <scope>NUCLEOTIDE SEQUENCE [LARGE SCALE GENOMIC DNA]</scope>
    <source>
        <strain evidence="2">Lindley</strain>
    </source>
</reference>
<evidence type="ECO:0000313" key="2">
    <source>
        <dbReference type="Proteomes" id="UP000050741"/>
    </source>
</evidence>
<dbReference type="AlphaFoldDB" id="A0A183BWH4"/>
<evidence type="ECO:0000256" key="1">
    <source>
        <dbReference type="SAM" id="SignalP"/>
    </source>
</evidence>
<keyword evidence="2" id="KW-1185">Reference proteome</keyword>
<proteinExistence type="predicted"/>
<sequence length="162" mass="18787">MKLSIACVVALAQLFILITRLHSSVLIKTCGKGRREYSASNTLHNGRWKEYSFKLHICCEGDWCRDGQELKPTTTTEQAVHEEEVAEEELKKNLFAEPTEHHDPMPDNLHGADLPFHFTEMTPKYYFGFSFGSAANMSQVKFVEMQKWHFTRKFYFTLMPFG</sequence>
<dbReference type="WBParaSite" id="GPLIN_000496300">
    <property type="protein sequence ID" value="GPLIN_000496300"/>
    <property type="gene ID" value="GPLIN_000496300"/>
</dbReference>